<proteinExistence type="predicted"/>
<dbReference type="AlphaFoldDB" id="A0A7S3R6T1"/>
<name>A0A7S3R6T1_DUNTE</name>
<dbReference type="EMBL" id="HBIP01030946">
    <property type="protein sequence ID" value="CAE0503721.1"/>
    <property type="molecule type" value="Transcribed_RNA"/>
</dbReference>
<evidence type="ECO:0000313" key="1">
    <source>
        <dbReference type="EMBL" id="CAE0503721.1"/>
    </source>
</evidence>
<organism evidence="1">
    <name type="scientific">Dunaliella tertiolecta</name>
    <name type="common">Green alga</name>
    <dbReference type="NCBI Taxonomy" id="3047"/>
    <lineage>
        <taxon>Eukaryota</taxon>
        <taxon>Viridiplantae</taxon>
        <taxon>Chlorophyta</taxon>
        <taxon>core chlorophytes</taxon>
        <taxon>Chlorophyceae</taxon>
        <taxon>CS clade</taxon>
        <taxon>Chlamydomonadales</taxon>
        <taxon>Dunaliellaceae</taxon>
        <taxon>Dunaliella</taxon>
    </lineage>
</organism>
<dbReference type="PROSITE" id="PS51257">
    <property type="entry name" value="PROKAR_LIPOPROTEIN"/>
    <property type="match status" value="1"/>
</dbReference>
<protein>
    <submittedName>
        <fullName evidence="1">Uncharacterized protein</fullName>
    </submittedName>
</protein>
<sequence>MVSSRSSSSSLSMSLISCSLRSTEVKVLRRCVTSAVKPSMSWYLRSSSCLLACTARAHLSSSSAMRFSYWALSAPCTDVRLMTSSTLAFSCFLRFAATSSTFASACCFASRSSFSALRLADARSCAACCLSSWRAVSAAAAFSSATCFSRRAAGSVANGSAYLWDVSKSGCGSNAEQ</sequence>
<gene>
    <name evidence="1" type="ORF">DTER00134_LOCUS18794</name>
</gene>
<reference evidence="1" key="1">
    <citation type="submission" date="2021-01" db="EMBL/GenBank/DDBJ databases">
        <authorList>
            <person name="Corre E."/>
            <person name="Pelletier E."/>
            <person name="Niang G."/>
            <person name="Scheremetjew M."/>
            <person name="Finn R."/>
            <person name="Kale V."/>
            <person name="Holt S."/>
            <person name="Cochrane G."/>
            <person name="Meng A."/>
            <person name="Brown T."/>
            <person name="Cohen L."/>
        </authorList>
    </citation>
    <scope>NUCLEOTIDE SEQUENCE</scope>
    <source>
        <strain evidence="1">CCMP1320</strain>
    </source>
</reference>
<accession>A0A7S3R6T1</accession>